<dbReference type="InterPro" id="IPR016024">
    <property type="entry name" value="ARM-type_fold"/>
</dbReference>
<dbReference type="InterPro" id="IPR056764">
    <property type="entry name" value="LbH_EIF2B3/5"/>
</dbReference>
<dbReference type="GO" id="GO:0003743">
    <property type="term" value="F:translation initiation factor activity"/>
    <property type="evidence" value="ECO:0007669"/>
    <property type="project" value="TreeGrafter"/>
</dbReference>
<evidence type="ECO:0000259" key="9">
    <source>
        <dbReference type="PROSITE" id="PS51363"/>
    </source>
</evidence>
<accession>A0A0N5ADX0</accession>
<reference evidence="11" key="1">
    <citation type="submission" date="2017-02" db="UniProtKB">
        <authorList>
            <consortium name="WormBaseParasite"/>
        </authorList>
    </citation>
    <scope>IDENTIFICATION</scope>
</reference>
<proteinExistence type="inferred from homology"/>
<sequence>MVKSEEEKQEPALKAVIVADCFDSRFLPVLDDSLSWGSLRVANVEILHYTLEWLSRTDIRDVIVASVDERGATINRILEFWTDCFTSLKLISCKNCMSVGDVIREIDGRSLITSEFLLITNPASFCAISLRPQIKTFFERRKDKNNVMTLLYAKRGGANPIVCLEKTTNRLVFYHRSDGSSRIDIDKGTFIREATVRSDIQDTGIALCSPVICSQFSDNFDFQYRDDIIREILVNEEILCQNIHVDILPNDAAAFTVSDYEGLLQANTLILQRWLYPLIPSRIGDQNFMTIRNNVYVALTDGDISQHTFTSNTCLLNSAGPNVVFGTNCSIDSKATIKCAAVGDNCFIGENSVVISSIIGNNVKLGKDVKVFQSFIADNVIIEDGAAVGPQSIIGHNVLVQKQCVLAKSTICAIKCDEEEEGIICAQHQCGYEWKFANGNQFWHLTSKKRYRSESSVAEKDLEKDRNADNTASNELNTVEKFLEEVKESMERIAAETSVNNQLLKNLILEINSSKLAYNVSMDDVAKYVFLSFLMLPQIQKFSDIKKMGSEWRLLFHNYFKPIKSQIQGLLAIEEYSTASEKFRSIAANTVHFFYELDVFDEKAILDWYETVEENVPIKQLVAPIIKWLNTADEEDDSE</sequence>
<dbReference type="AlphaFoldDB" id="A0A0N5ADX0"/>
<keyword evidence="10" id="KW-1185">Reference proteome</keyword>
<evidence type="ECO:0000256" key="1">
    <source>
        <dbReference type="ARBA" id="ARBA00004514"/>
    </source>
</evidence>
<comment type="similarity">
    <text evidence="2">Belongs to the eIF-2B gamma/epsilon subunits family.</text>
</comment>
<dbReference type="InterPro" id="IPR051956">
    <property type="entry name" value="eIF2B_epsilon"/>
</dbReference>
<dbReference type="CDD" id="cd11558">
    <property type="entry name" value="W2_eIF2B_epsilon"/>
    <property type="match status" value="1"/>
</dbReference>
<evidence type="ECO:0000256" key="4">
    <source>
        <dbReference type="ARBA" id="ARBA00022540"/>
    </source>
</evidence>
<evidence type="ECO:0000256" key="5">
    <source>
        <dbReference type="ARBA" id="ARBA00022917"/>
    </source>
</evidence>
<dbReference type="Pfam" id="PF02020">
    <property type="entry name" value="W2"/>
    <property type="match status" value="1"/>
</dbReference>
<dbReference type="InterPro" id="IPR044123">
    <property type="entry name" value="W2_eIF2B_epsilon"/>
</dbReference>
<dbReference type="SUPFAM" id="SSF53448">
    <property type="entry name" value="Nucleotide-diphospho-sugar transferases"/>
    <property type="match status" value="1"/>
</dbReference>
<evidence type="ECO:0000256" key="8">
    <source>
        <dbReference type="ARBA" id="ARBA00046432"/>
    </source>
</evidence>
<dbReference type="InterPro" id="IPR011004">
    <property type="entry name" value="Trimer_LpxA-like_sf"/>
</dbReference>
<dbReference type="STRING" id="451379.A0A0N5ADX0"/>
<dbReference type="PANTHER" id="PTHR45887:SF1">
    <property type="entry name" value="TRANSLATION INITIATION FACTOR EIF-2B SUBUNIT EPSILON"/>
    <property type="match status" value="1"/>
</dbReference>
<dbReference type="Gene3D" id="1.25.40.180">
    <property type="match status" value="1"/>
</dbReference>
<dbReference type="Proteomes" id="UP000046393">
    <property type="component" value="Unplaced"/>
</dbReference>
<dbReference type="PANTHER" id="PTHR45887">
    <property type="entry name" value="TRANSLATION INITIATION FACTOR EIF-2B SUBUNIT EPSILON"/>
    <property type="match status" value="1"/>
</dbReference>
<evidence type="ECO:0000256" key="3">
    <source>
        <dbReference type="ARBA" id="ARBA00022490"/>
    </source>
</evidence>
<dbReference type="Gene3D" id="3.90.550.10">
    <property type="entry name" value="Spore Coat Polysaccharide Biosynthesis Protein SpsA, Chain A"/>
    <property type="match status" value="1"/>
</dbReference>
<dbReference type="Pfam" id="PF25084">
    <property type="entry name" value="LbH_EIF2B"/>
    <property type="match status" value="1"/>
</dbReference>
<dbReference type="InterPro" id="IPR003307">
    <property type="entry name" value="W2_domain"/>
</dbReference>
<dbReference type="SUPFAM" id="SSF51161">
    <property type="entry name" value="Trimeric LpxA-like enzymes"/>
    <property type="match status" value="1"/>
</dbReference>
<organism evidence="10 11">
    <name type="scientific">Syphacia muris</name>
    <dbReference type="NCBI Taxonomy" id="451379"/>
    <lineage>
        <taxon>Eukaryota</taxon>
        <taxon>Metazoa</taxon>
        <taxon>Ecdysozoa</taxon>
        <taxon>Nematoda</taxon>
        <taxon>Chromadorea</taxon>
        <taxon>Rhabditida</taxon>
        <taxon>Spirurina</taxon>
        <taxon>Oxyuridomorpha</taxon>
        <taxon>Oxyuroidea</taxon>
        <taxon>Oxyuridae</taxon>
        <taxon>Syphacia</taxon>
    </lineage>
</organism>
<dbReference type="SMART" id="SM00515">
    <property type="entry name" value="eIF5C"/>
    <property type="match status" value="1"/>
</dbReference>
<keyword evidence="4" id="KW-0396">Initiation factor</keyword>
<evidence type="ECO:0000256" key="7">
    <source>
        <dbReference type="ARBA" id="ARBA00044345"/>
    </source>
</evidence>
<feature type="domain" description="W2" evidence="9">
    <location>
        <begin position="476"/>
        <end position="639"/>
    </location>
</feature>
<dbReference type="GO" id="GO:0031369">
    <property type="term" value="F:translation initiation factor binding"/>
    <property type="evidence" value="ECO:0007669"/>
    <property type="project" value="InterPro"/>
</dbReference>
<comment type="subcellular location">
    <subcellularLocation>
        <location evidence="1">Cytoplasm</location>
        <location evidence="1">Cytosol</location>
    </subcellularLocation>
</comment>
<dbReference type="GO" id="GO:0005851">
    <property type="term" value="C:eukaryotic translation initiation factor 2B complex"/>
    <property type="evidence" value="ECO:0007669"/>
    <property type="project" value="TreeGrafter"/>
</dbReference>
<dbReference type="InterPro" id="IPR029044">
    <property type="entry name" value="Nucleotide-diphossugar_trans"/>
</dbReference>
<evidence type="ECO:0000256" key="6">
    <source>
        <dbReference type="ARBA" id="ARBA00044144"/>
    </source>
</evidence>
<dbReference type="PROSITE" id="PS51363">
    <property type="entry name" value="W2"/>
    <property type="match status" value="1"/>
</dbReference>
<evidence type="ECO:0000313" key="11">
    <source>
        <dbReference type="WBParaSite" id="SMUV_0000239701-mRNA-1"/>
    </source>
</evidence>
<dbReference type="GO" id="GO:0005085">
    <property type="term" value="F:guanyl-nucleotide exchange factor activity"/>
    <property type="evidence" value="ECO:0007669"/>
    <property type="project" value="InterPro"/>
</dbReference>
<dbReference type="WBParaSite" id="SMUV_0000239701-mRNA-1">
    <property type="protein sequence ID" value="SMUV_0000239701-mRNA-1"/>
    <property type="gene ID" value="SMUV_0000239701"/>
</dbReference>
<evidence type="ECO:0000256" key="2">
    <source>
        <dbReference type="ARBA" id="ARBA00007878"/>
    </source>
</evidence>
<dbReference type="Gene3D" id="2.160.10.10">
    <property type="entry name" value="Hexapeptide repeat proteins"/>
    <property type="match status" value="1"/>
</dbReference>
<evidence type="ECO:0000313" key="10">
    <source>
        <dbReference type="Proteomes" id="UP000046393"/>
    </source>
</evidence>
<protein>
    <recommendedName>
        <fullName evidence="6">Translation initiation factor eIF2B subunit epsilon</fullName>
    </recommendedName>
    <alternativeName>
        <fullName evidence="7">eIF2B GDP-GTP exchange factor subunit epsilon</fullName>
    </alternativeName>
</protein>
<keyword evidence="5" id="KW-0648">Protein biosynthesis</keyword>
<keyword evidence="3" id="KW-0963">Cytoplasm</keyword>
<dbReference type="SUPFAM" id="SSF48371">
    <property type="entry name" value="ARM repeat"/>
    <property type="match status" value="1"/>
</dbReference>
<comment type="subunit">
    <text evidence="8">Component of the translation initiation factor 2B (eIF2B) complex which is a heterodecamer of two sets of five different subunits: alpha, beta, gamma, delta and epsilon. Subunits alpha, beta and delta comprise a regulatory subcomplex and subunits epsilon and gamma comprise a catalytic subcomplex. Within the complex, the hexameric regulatory complex resides at the center, with the two heterodimeric catalytic subcomplexes bound on opposite sides.</text>
</comment>
<name>A0A0N5ADX0_9BILA</name>